<sequence length="205" mass="23459">MSDNIENARVEPRDPRLQIVAEAEQGSPFSQLAAADMFYARGSYEDAFYWYCIAVRSFTSNPNAFSAEVIKYEVSAAECNLATMFFHGLGTESDKKQAFKLYAEAARKRHLAAQVQLGMMYAYAEGIQQHYGLGYAWLYAAELNGENSKDVKKALKMIEGKMDRKALDNARKMSEQWTDETVLEKFEQRKKTRFAFISNWFKKSS</sequence>
<dbReference type="SUPFAM" id="SSF81901">
    <property type="entry name" value="HCP-like"/>
    <property type="match status" value="1"/>
</dbReference>
<reference evidence="2 4" key="1">
    <citation type="submission" date="2016-11" db="EMBL/GenBank/DDBJ databases">
        <authorList>
            <person name="Jaros S."/>
            <person name="Januszkiewicz K."/>
            <person name="Wedrychowicz H."/>
        </authorList>
    </citation>
    <scope>NUCLEOTIDE SEQUENCE [LARGE SCALE GENOMIC DNA]</scope>
    <source>
        <strain evidence="2">NVI 5450</strain>
    </source>
</reference>
<dbReference type="EMBL" id="FPLD01000034">
    <property type="protein sequence ID" value="SGY89035.1"/>
    <property type="molecule type" value="Genomic_DNA"/>
</dbReference>
<evidence type="ECO:0008006" key="5">
    <source>
        <dbReference type="Google" id="ProtNLM"/>
    </source>
</evidence>
<dbReference type="InterPro" id="IPR011990">
    <property type="entry name" value="TPR-like_helical_dom_sf"/>
</dbReference>
<dbReference type="STRING" id="80854.MVIS_1408"/>
<dbReference type="SMART" id="SM00671">
    <property type="entry name" value="SEL1"/>
    <property type="match status" value="3"/>
</dbReference>
<name>A0A090K6J0_9GAMM</name>
<dbReference type="GeneID" id="61294723"/>
<evidence type="ECO:0000313" key="3">
    <source>
        <dbReference type="Proteomes" id="UP000182660"/>
    </source>
</evidence>
<dbReference type="HOGENOM" id="CLU_1336250_0_0_6"/>
<gene>
    <name evidence="1" type="ORF">MT2528_0981</name>
    <name evidence="2" type="ORF">NVI5450_0944</name>
</gene>
<dbReference type="Gene3D" id="1.25.40.10">
    <property type="entry name" value="Tetratricopeptide repeat domain"/>
    <property type="match status" value="1"/>
</dbReference>
<keyword evidence="3" id="KW-1185">Reference proteome</keyword>
<dbReference type="PATRIC" id="fig|80854.5.peg.1492"/>
<dbReference type="InterPro" id="IPR006597">
    <property type="entry name" value="Sel1-like"/>
</dbReference>
<dbReference type="RefSeq" id="WP_045109736.1">
    <property type="nucleotide sequence ID" value="NZ_CAWQZC010000050.1"/>
</dbReference>
<reference evidence="1 3" key="2">
    <citation type="submission" date="2016-11" db="EMBL/GenBank/DDBJ databases">
        <authorList>
            <person name="Klemetsen T."/>
        </authorList>
    </citation>
    <scope>NUCLEOTIDE SEQUENCE [LARGE SCALE GENOMIC DNA]</scope>
    <source>
        <strain evidence="1">MT 2528</strain>
    </source>
</reference>
<accession>A0A090K6J0</accession>
<organism evidence="2 4">
    <name type="scientific">Moritella viscosa</name>
    <dbReference type="NCBI Taxonomy" id="80854"/>
    <lineage>
        <taxon>Bacteria</taxon>
        <taxon>Pseudomonadati</taxon>
        <taxon>Pseudomonadota</taxon>
        <taxon>Gammaproteobacteria</taxon>
        <taxon>Alteromonadales</taxon>
        <taxon>Moritellaceae</taxon>
        <taxon>Moritella</taxon>
    </lineage>
</organism>
<protein>
    <recommendedName>
        <fullName evidence="5">Sel1 repeat family protein</fullName>
    </recommendedName>
</protein>
<evidence type="ECO:0000313" key="4">
    <source>
        <dbReference type="Proteomes" id="UP000183794"/>
    </source>
</evidence>
<evidence type="ECO:0000313" key="2">
    <source>
        <dbReference type="EMBL" id="SGY89035.1"/>
    </source>
</evidence>
<evidence type="ECO:0000313" key="1">
    <source>
        <dbReference type="EMBL" id="SGY86142.1"/>
    </source>
</evidence>
<dbReference type="Pfam" id="PF08238">
    <property type="entry name" value="Sel1"/>
    <property type="match status" value="3"/>
</dbReference>
<dbReference type="Proteomes" id="UP000182660">
    <property type="component" value="Unassembled WGS sequence"/>
</dbReference>
<dbReference type="AlphaFoldDB" id="A0A090K6J0"/>
<dbReference type="OrthoDB" id="8561742at2"/>
<dbReference type="EMBL" id="FPLJ01000030">
    <property type="protein sequence ID" value="SGY86142.1"/>
    <property type="molecule type" value="Genomic_DNA"/>
</dbReference>
<proteinExistence type="predicted"/>
<dbReference type="Proteomes" id="UP000183794">
    <property type="component" value="Unassembled WGS sequence"/>
</dbReference>
<dbReference type="KEGG" id="mvs:MVIS_1408"/>